<keyword evidence="2" id="KW-1185">Reference proteome</keyword>
<evidence type="ECO:0000313" key="2">
    <source>
        <dbReference type="Proteomes" id="UP001054945"/>
    </source>
</evidence>
<comment type="caution">
    <text evidence="1">The sequence shown here is derived from an EMBL/GenBank/DDBJ whole genome shotgun (WGS) entry which is preliminary data.</text>
</comment>
<protein>
    <submittedName>
        <fullName evidence="1">Uncharacterized protein</fullName>
    </submittedName>
</protein>
<dbReference type="AlphaFoldDB" id="A0AAV4RYH7"/>
<evidence type="ECO:0000313" key="1">
    <source>
        <dbReference type="EMBL" id="GIY26805.1"/>
    </source>
</evidence>
<gene>
    <name evidence="1" type="ORF">CEXT_802601</name>
</gene>
<accession>A0AAV4RYH7</accession>
<dbReference type="Proteomes" id="UP001054945">
    <property type="component" value="Unassembled WGS sequence"/>
</dbReference>
<name>A0AAV4RYH7_CAEEX</name>
<proteinExistence type="predicted"/>
<sequence>MEHLFTNSIITRKAKTTWEINQEDLPDDFVQFDRFSASIPGISDLEKPLPSENTSQSKSAPLLLFSSSYSGPDHFPMCDSRRCTAVRQLSCWAVRCRCVQKSS</sequence>
<organism evidence="1 2">
    <name type="scientific">Caerostris extrusa</name>
    <name type="common">Bark spider</name>
    <name type="synonym">Caerostris bankana</name>
    <dbReference type="NCBI Taxonomy" id="172846"/>
    <lineage>
        <taxon>Eukaryota</taxon>
        <taxon>Metazoa</taxon>
        <taxon>Ecdysozoa</taxon>
        <taxon>Arthropoda</taxon>
        <taxon>Chelicerata</taxon>
        <taxon>Arachnida</taxon>
        <taxon>Araneae</taxon>
        <taxon>Araneomorphae</taxon>
        <taxon>Entelegynae</taxon>
        <taxon>Araneoidea</taxon>
        <taxon>Araneidae</taxon>
        <taxon>Caerostris</taxon>
    </lineage>
</organism>
<reference evidence="1 2" key="1">
    <citation type="submission" date="2021-06" db="EMBL/GenBank/DDBJ databases">
        <title>Caerostris extrusa draft genome.</title>
        <authorList>
            <person name="Kono N."/>
            <person name="Arakawa K."/>
        </authorList>
    </citation>
    <scope>NUCLEOTIDE SEQUENCE [LARGE SCALE GENOMIC DNA]</scope>
</reference>
<dbReference type="EMBL" id="BPLR01008734">
    <property type="protein sequence ID" value="GIY26805.1"/>
    <property type="molecule type" value="Genomic_DNA"/>
</dbReference>